<dbReference type="PANTHER" id="PTHR21600">
    <property type="entry name" value="MITOCHONDRIAL RNA PSEUDOURIDINE SYNTHASE"/>
    <property type="match status" value="1"/>
</dbReference>
<dbReference type="GO" id="GO:0009982">
    <property type="term" value="F:pseudouridine synthase activity"/>
    <property type="evidence" value="ECO:0007669"/>
    <property type="project" value="InterPro"/>
</dbReference>
<evidence type="ECO:0000313" key="3">
    <source>
        <dbReference type="Proteomes" id="UP000469346"/>
    </source>
</evidence>
<comment type="caution">
    <text evidence="2">The sequence shown here is derived from an EMBL/GenBank/DDBJ whole genome shotgun (WGS) entry which is preliminary data.</text>
</comment>
<dbReference type="Pfam" id="PF00849">
    <property type="entry name" value="PseudoU_synth_2"/>
    <property type="match status" value="1"/>
</dbReference>
<dbReference type="Proteomes" id="UP000469346">
    <property type="component" value="Unassembled WGS sequence"/>
</dbReference>
<dbReference type="GO" id="GO:0003723">
    <property type="term" value="F:RNA binding"/>
    <property type="evidence" value="ECO:0007669"/>
    <property type="project" value="InterPro"/>
</dbReference>
<keyword evidence="3" id="KW-1185">Reference proteome</keyword>
<accession>A0A6N9TWQ3</accession>
<dbReference type="SUPFAM" id="SSF55120">
    <property type="entry name" value="Pseudouridine synthase"/>
    <property type="match status" value="1"/>
</dbReference>
<dbReference type="RefSeq" id="WP_163299042.1">
    <property type="nucleotide sequence ID" value="NZ_JAAGRR010000099.1"/>
</dbReference>
<name>A0A6N9TWQ3_DISTH</name>
<reference evidence="2 3" key="1">
    <citation type="submission" date="2020-02" db="EMBL/GenBank/DDBJ databases">
        <title>Comparative genomics of sulfur disproportionating microorganisms.</title>
        <authorList>
            <person name="Ward L.M."/>
            <person name="Bertran E."/>
            <person name="Johnston D.T."/>
        </authorList>
    </citation>
    <scope>NUCLEOTIDE SEQUENCE [LARGE SCALE GENOMIC DNA]</scope>
    <source>
        <strain evidence="2 3">DSM 100025</strain>
    </source>
</reference>
<protein>
    <submittedName>
        <fullName evidence="2">RNA pseudouridine synthase</fullName>
    </submittedName>
</protein>
<feature type="domain" description="Pseudouridine synthase RsuA/RluA-like" evidence="1">
    <location>
        <begin position="12"/>
        <end position="170"/>
    </location>
</feature>
<dbReference type="GO" id="GO:0006396">
    <property type="term" value="P:RNA processing"/>
    <property type="evidence" value="ECO:0007669"/>
    <property type="project" value="UniProtKB-ARBA"/>
</dbReference>
<dbReference type="GO" id="GO:0001522">
    <property type="term" value="P:pseudouridine synthesis"/>
    <property type="evidence" value="ECO:0007669"/>
    <property type="project" value="InterPro"/>
</dbReference>
<dbReference type="InterPro" id="IPR050188">
    <property type="entry name" value="RluA_PseudoU_synthase"/>
</dbReference>
<dbReference type="InterPro" id="IPR020103">
    <property type="entry name" value="PsdUridine_synth_cat_dom_sf"/>
</dbReference>
<dbReference type="EMBL" id="JAAGRR010000099">
    <property type="protein sequence ID" value="NDY42916.1"/>
    <property type="molecule type" value="Genomic_DNA"/>
</dbReference>
<dbReference type="CDD" id="cd02869">
    <property type="entry name" value="PseudoU_synth_RluA_like"/>
    <property type="match status" value="1"/>
</dbReference>
<dbReference type="Gene3D" id="3.30.2350.10">
    <property type="entry name" value="Pseudouridine synthase"/>
    <property type="match status" value="1"/>
</dbReference>
<sequence>MPTPLVLYEDNHLLVLAKAPGVPTVPDRTGDPALLDLGRAYLKASRAKPGNVYLGVVHRLDRPVSGVVCFAVTSKAAARLARQFREGQVQKTYLALVEGRPPGESGRLRHALWKDRRRNRVRLFPPESAPAAAREARTRWRRLAELNGAVLLELTPETGRPHQLRAQCAAMGCPILGDLKYGAAAPLPDQSIALHARRLSFAHPTRGTRLEIEAPPPESPWWRAAAAARAR</sequence>
<gene>
    <name evidence="2" type="ORF">G3N55_08690</name>
</gene>
<proteinExistence type="predicted"/>
<evidence type="ECO:0000313" key="2">
    <source>
        <dbReference type="EMBL" id="NDY42916.1"/>
    </source>
</evidence>
<dbReference type="GO" id="GO:0140098">
    <property type="term" value="F:catalytic activity, acting on RNA"/>
    <property type="evidence" value="ECO:0007669"/>
    <property type="project" value="UniProtKB-ARBA"/>
</dbReference>
<dbReference type="InterPro" id="IPR006145">
    <property type="entry name" value="PsdUridine_synth_RsuA/RluA"/>
</dbReference>
<organism evidence="2 3">
    <name type="scientific">Dissulfurirhabdus thermomarina</name>
    <dbReference type="NCBI Taxonomy" id="1765737"/>
    <lineage>
        <taxon>Bacteria</taxon>
        <taxon>Deltaproteobacteria</taxon>
        <taxon>Dissulfurirhabdaceae</taxon>
        <taxon>Dissulfurirhabdus</taxon>
    </lineage>
</organism>
<evidence type="ECO:0000259" key="1">
    <source>
        <dbReference type="Pfam" id="PF00849"/>
    </source>
</evidence>
<dbReference type="AlphaFoldDB" id="A0A6N9TWQ3"/>